<sequence>MTAPRDRPPSGADERTQLAGWFDLQRSIVRRKCEGLTAEDAHRAVLARSPDAGEPAVNADPPGRGDAHTGTWTRRGCRSTGGSAERAGPGRGGPPGSTRRPGGLTATGVPGGPGAYRDRECPAARRSHQPAAPGESAGALAGTRACLSDLAGLACPGTRVRGVVVGRRCSAVASLRRLASARTGPRSLIRPDPKNKP</sequence>
<dbReference type="Proteomes" id="UP000636661">
    <property type="component" value="Unassembled WGS sequence"/>
</dbReference>
<protein>
    <submittedName>
        <fullName evidence="2">Uncharacterized protein</fullName>
    </submittedName>
</protein>
<gene>
    <name evidence="2" type="ORF">GCM10010274_01410</name>
</gene>
<reference evidence="2" key="2">
    <citation type="submission" date="2020-09" db="EMBL/GenBank/DDBJ databases">
        <authorList>
            <person name="Sun Q."/>
            <person name="Ohkuma M."/>
        </authorList>
    </citation>
    <scope>NUCLEOTIDE SEQUENCE</scope>
    <source>
        <strain evidence="2">JCM 4391</strain>
    </source>
</reference>
<keyword evidence="3" id="KW-1185">Reference proteome</keyword>
<dbReference type="InterPro" id="IPR034660">
    <property type="entry name" value="DinB/YfiT-like"/>
</dbReference>
<evidence type="ECO:0000256" key="1">
    <source>
        <dbReference type="SAM" id="MobiDB-lite"/>
    </source>
</evidence>
<dbReference type="AlphaFoldDB" id="A0A918M2A2"/>
<feature type="region of interest" description="Disordered" evidence="1">
    <location>
        <begin position="46"/>
        <end position="140"/>
    </location>
</feature>
<comment type="caution">
    <text evidence="2">The sequence shown here is derived from an EMBL/GenBank/DDBJ whole genome shotgun (WGS) entry which is preliminary data.</text>
</comment>
<accession>A0A918M2A2</accession>
<proteinExistence type="predicted"/>
<organism evidence="2 3">
    <name type="scientific">Streptomyces lavendofoliae</name>
    <dbReference type="NCBI Taxonomy" id="67314"/>
    <lineage>
        <taxon>Bacteria</taxon>
        <taxon>Bacillati</taxon>
        <taxon>Actinomycetota</taxon>
        <taxon>Actinomycetes</taxon>
        <taxon>Kitasatosporales</taxon>
        <taxon>Streptomycetaceae</taxon>
        <taxon>Streptomyces</taxon>
    </lineage>
</organism>
<dbReference type="EMBL" id="BMTP01000001">
    <property type="protein sequence ID" value="GGU18831.1"/>
    <property type="molecule type" value="Genomic_DNA"/>
</dbReference>
<evidence type="ECO:0000313" key="3">
    <source>
        <dbReference type="Proteomes" id="UP000636661"/>
    </source>
</evidence>
<name>A0A918M2A2_9ACTN</name>
<reference evidence="2" key="1">
    <citation type="journal article" date="2014" name="Int. J. Syst. Evol. Microbiol.">
        <title>Complete genome sequence of Corynebacterium casei LMG S-19264T (=DSM 44701T), isolated from a smear-ripened cheese.</title>
        <authorList>
            <consortium name="US DOE Joint Genome Institute (JGI-PGF)"/>
            <person name="Walter F."/>
            <person name="Albersmeier A."/>
            <person name="Kalinowski J."/>
            <person name="Ruckert C."/>
        </authorList>
    </citation>
    <scope>NUCLEOTIDE SEQUENCE</scope>
    <source>
        <strain evidence="2">JCM 4391</strain>
    </source>
</reference>
<dbReference type="SUPFAM" id="SSF109854">
    <property type="entry name" value="DinB/YfiT-like putative metalloenzymes"/>
    <property type="match status" value="1"/>
</dbReference>
<evidence type="ECO:0000313" key="2">
    <source>
        <dbReference type="EMBL" id="GGU18831.1"/>
    </source>
</evidence>